<comment type="caution">
    <text evidence="4">The sequence shown here is derived from an EMBL/GenBank/DDBJ whole genome shotgun (WGS) entry which is preliminary data.</text>
</comment>
<sequence>MSGPGARVESCVRDGVTVIGIAGELDGRSGPEVQRRLLAMLPEDGPVLLDMAGLTYLSSGGLRVLLLLHRAAGARIALARVPPEIRALMAATGFLDFFTVTD</sequence>
<name>A0ABQ4G2L7_9ACTN</name>
<dbReference type="InterPro" id="IPR058548">
    <property type="entry name" value="MlaB-like_STAS"/>
</dbReference>
<dbReference type="NCBIfam" id="TIGR00377">
    <property type="entry name" value="ant_ant_sig"/>
    <property type="match status" value="1"/>
</dbReference>
<dbReference type="InterPro" id="IPR003658">
    <property type="entry name" value="Anti-sigma_ant"/>
</dbReference>
<dbReference type="Gene3D" id="3.30.750.24">
    <property type="entry name" value="STAS domain"/>
    <property type="match status" value="1"/>
</dbReference>
<dbReference type="PANTHER" id="PTHR33495:SF14">
    <property type="entry name" value="ANTI-SIGMA FACTOR ANTAGONIST"/>
    <property type="match status" value="1"/>
</dbReference>
<dbReference type="SUPFAM" id="SSF52091">
    <property type="entry name" value="SpoIIaa-like"/>
    <property type="match status" value="1"/>
</dbReference>
<evidence type="ECO:0000256" key="2">
    <source>
        <dbReference type="RuleBase" id="RU003749"/>
    </source>
</evidence>
<gene>
    <name evidence="4" type="ORF">Mco01_43330</name>
</gene>
<evidence type="ECO:0000256" key="1">
    <source>
        <dbReference type="ARBA" id="ARBA00009013"/>
    </source>
</evidence>
<evidence type="ECO:0000259" key="3">
    <source>
        <dbReference type="PROSITE" id="PS50801"/>
    </source>
</evidence>
<dbReference type="PROSITE" id="PS50801">
    <property type="entry name" value="STAS"/>
    <property type="match status" value="1"/>
</dbReference>
<keyword evidence="5" id="KW-1185">Reference proteome</keyword>
<feature type="domain" description="STAS" evidence="3">
    <location>
        <begin position="6"/>
        <end position="102"/>
    </location>
</feature>
<comment type="similarity">
    <text evidence="1 2">Belongs to the anti-sigma-factor antagonist family.</text>
</comment>
<dbReference type="Pfam" id="PF13466">
    <property type="entry name" value="STAS_2"/>
    <property type="match status" value="1"/>
</dbReference>
<dbReference type="Proteomes" id="UP000603904">
    <property type="component" value="Unassembled WGS sequence"/>
</dbReference>
<dbReference type="InterPro" id="IPR036513">
    <property type="entry name" value="STAS_dom_sf"/>
</dbReference>
<dbReference type="CDD" id="cd07043">
    <property type="entry name" value="STAS_anti-anti-sigma_factors"/>
    <property type="match status" value="1"/>
</dbReference>
<dbReference type="InterPro" id="IPR002645">
    <property type="entry name" value="STAS_dom"/>
</dbReference>
<protein>
    <recommendedName>
        <fullName evidence="2">Anti-sigma factor antagonist</fullName>
    </recommendedName>
</protein>
<evidence type="ECO:0000313" key="4">
    <source>
        <dbReference type="EMBL" id="GIH41333.1"/>
    </source>
</evidence>
<dbReference type="EMBL" id="BOOC01000021">
    <property type="protein sequence ID" value="GIH41333.1"/>
    <property type="molecule type" value="Genomic_DNA"/>
</dbReference>
<accession>A0ABQ4G2L7</accession>
<proteinExistence type="inferred from homology"/>
<reference evidence="4 5" key="1">
    <citation type="submission" date="2021-01" db="EMBL/GenBank/DDBJ databases">
        <title>Whole genome shotgun sequence of Microbispora corallina NBRC 16416.</title>
        <authorList>
            <person name="Komaki H."/>
            <person name="Tamura T."/>
        </authorList>
    </citation>
    <scope>NUCLEOTIDE SEQUENCE [LARGE SCALE GENOMIC DNA]</scope>
    <source>
        <strain evidence="4 5">NBRC 16416</strain>
    </source>
</reference>
<dbReference type="RefSeq" id="WP_204058678.1">
    <property type="nucleotide sequence ID" value="NZ_BAAAGP010000012.1"/>
</dbReference>
<organism evidence="4 5">
    <name type="scientific">Microbispora corallina</name>
    <dbReference type="NCBI Taxonomy" id="83302"/>
    <lineage>
        <taxon>Bacteria</taxon>
        <taxon>Bacillati</taxon>
        <taxon>Actinomycetota</taxon>
        <taxon>Actinomycetes</taxon>
        <taxon>Streptosporangiales</taxon>
        <taxon>Streptosporangiaceae</taxon>
        <taxon>Microbispora</taxon>
    </lineage>
</organism>
<evidence type="ECO:0000313" key="5">
    <source>
        <dbReference type="Proteomes" id="UP000603904"/>
    </source>
</evidence>
<dbReference type="PANTHER" id="PTHR33495">
    <property type="entry name" value="ANTI-SIGMA FACTOR ANTAGONIST TM_1081-RELATED-RELATED"/>
    <property type="match status" value="1"/>
</dbReference>